<dbReference type="Pfam" id="PF07796">
    <property type="entry name" value="DUF1638"/>
    <property type="match status" value="1"/>
</dbReference>
<evidence type="ECO:0000259" key="1">
    <source>
        <dbReference type="Pfam" id="PF07796"/>
    </source>
</evidence>
<evidence type="ECO:0000313" key="3">
    <source>
        <dbReference type="Proteomes" id="UP000095492"/>
    </source>
</evidence>
<dbReference type="OrthoDB" id="9787351at2"/>
<proteinExistence type="predicted"/>
<gene>
    <name evidence="2" type="ORF">ERS852448_02604</name>
</gene>
<dbReference type="Proteomes" id="UP000095492">
    <property type="component" value="Unassembled WGS sequence"/>
</dbReference>
<dbReference type="RefSeq" id="WP_021738465.1">
    <property type="nucleotide sequence ID" value="NZ_CABKSU010000033.1"/>
</dbReference>
<protein>
    <submittedName>
        <fullName evidence="2">Protein of uncharacterized function (DUF1638)</fullName>
    </submittedName>
</protein>
<dbReference type="AlphaFoldDB" id="A0A173V8M4"/>
<dbReference type="InterPro" id="IPR012437">
    <property type="entry name" value="DUF1638"/>
</dbReference>
<dbReference type="EMBL" id="CYYA01000023">
    <property type="protein sequence ID" value="CUN23026.1"/>
    <property type="molecule type" value="Genomic_DNA"/>
</dbReference>
<dbReference type="GeneID" id="42785974"/>
<feature type="domain" description="DUF1638" evidence="1">
    <location>
        <begin position="33"/>
        <end position="196"/>
    </location>
</feature>
<organism evidence="2 3">
    <name type="scientific">Eubacterium ramulus</name>
    <dbReference type="NCBI Taxonomy" id="39490"/>
    <lineage>
        <taxon>Bacteria</taxon>
        <taxon>Bacillati</taxon>
        <taxon>Bacillota</taxon>
        <taxon>Clostridia</taxon>
        <taxon>Eubacteriales</taxon>
        <taxon>Eubacteriaceae</taxon>
        <taxon>Eubacterium</taxon>
    </lineage>
</organism>
<sequence length="221" mass="25346">MKNQKRTLISCAMLEDEVNHILEKTHLTLPVIWIDRGLHNRPENLNQLLQEHINQLQNQDEILLTFGLCGNGTAGLVSPNTMLRLPKFDDCINMLACRQPRTERKQTQKDALYLTRGWTLDHEGILQQYKMLSETYDEETRNFILQTLYNGYHTLTVLDTGCYDLPPVEQYADTAATFLGFDRKTVPGNITTLEHLITGTQDSNILTLAPGEKIHQMLFEC</sequence>
<name>A0A173V8M4_EUBRA</name>
<accession>A0A173V8M4</accession>
<dbReference type="STRING" id="39490.ERS852448_02604"/>
<evidence type="ECO:0000313" key="2">
    <source>
        <dbReference type="EMBL" id="CUN23026.1"/>
    </source>
</evidence>
<reference evidence="2 3" key="1">
    <citation type="submission" date="2015-09" db="EMBL/GenBank/DDBJ databases">
        <authorList>
            <consortium name="Pathogen Informatics"/>
        </authorList>
    </citation>
    <scope>NUCLEOTIDE SEQUENCE [LARGE SCALE GENOMIC DNA]</scope>
    <source>
        <strain evidence="2 3">2789STDY5608891</strain>
    </source>
</reference>